<proteinExistence type="predicted"/>
<accession>A0AAE4NSR9</accession>
<sequence>MNGTALGVIAALASALCWATATILVKAGMRSRSPVAVNMIRLYAVSLMYLAVLIPTGGIEEILSSSSLYLAVAFVSAQFGFVIGDYFYFHTLHRMGVSRTVPITSTYPLWTVLWASLFLGRRVSLRVYLGALLIVLAIIIVRRAEEEEHADPRGFVYALLTPVSWSIGIAMMDWLTGHFNPLTLAGLRMFSAAIGVSVFLPAYRDELLSTNLRELALLSGAAFSGLLLGQFFFVYSTQAVGSQVSAPVSSINPLIASLMAVVFLKETPNRKILEGLALAILGILLVSMG</sequence>
<evidence type="ECO:0000256" key="2">
    <source>
        <dbReference type="ARBA" id="ARBA00022692"/>
    </source>
</evidence>
<evidence type="ECO:0000313" key="7">
    <source>
        <dbReference type="EMBL" id="MDV3103663.1"/>
    </source>
</evidence>
<dbReference type="PANTHER" id="PTHR32322">
    <property type="entry name" value="INNER MEMBRANE TRANSPORTER"/>
    <property type="match status" value="1"/>
</dbReference>
<evidence type="ECO:0000259" key="6">
    <source>
        <dbReference type="Pfam" id="PF00892"/>
    </source>
</evidence>
<evidence type="ECO:0000256" key="1">
    <source>
        <dbReference type="ARBA" id="ARBA00004141"/>
    </source>
</evidence>
<dbReference type="InterPro" id="IPR037185">
    <property type="entry name" value="EmrE-like"/>
</dbReference>
<comment type="subcellular location">
    <subcellularLocation>
        <location evidence="1">Membrane</location>
        <topology evidence="1">Multi-pass membrane protein</topology>
    </subcellularLocation>
</comment>
<feature type="transmembrane region" description="Helical" evidence="5">
    <location>
        <begin position="39"/>
        <end position="56"/>
    </location>
</feature>
<evidence type="ECO:0000256" key="3">
    <source>
        <dbReference type="ARBA" id="ARBA00022989"/>
    </source>
</evidence>
<feature type="transmembrane region" description="Helical" evidence="5">
    <location>
        <begin position="154"/>
        <end position="176"/>
    </location>
</feature>
<dbReference type="Pfam" id="PF00892">
    <property type="entry name" value="EamA"/>
    <property type="match status" value="2"/>
</dbReference>
<dbReference type="Proteomes" id="UP001245683">
    <property type="component" value="Unassembled WGS sequence"/>
</dbReference>
<evidence type="ECO:0000256" key="5">
    <source>
        <dbReference type="SAM" id="Phobius"/>
    </source>
</evidence>
<gene>
    <name evidence="7" type="ORF">RBI02_03750</name>
</gene>
<dbReference type="RefSeq" id="WP_315340614.1">
    <property type="nucleotide sequence ID" value="NZ_JAVDZE010000001.1"/>
</dbReference>
<protein>
    <submittedName>
        <fullName evidence="7">DMT family transporter</fullName>
    </submittedName>
</protein>
<feature type="transmembrane region" description="Helical" evidence="5">
    <location>
        <begin position="101"/>
        <end position="119"/>
    </location>
</feature>
<comment type="caution">
    <text evidence="7">The sequence shown here is derived from an EMBL/GenBank/DDBJ whole genome shotgun (WGS) entry which is preliminary data.</text>
</comment>
<feature type="transmembrane region" description="Helical" evidence="5">
    <location>
        <begin position="246"/>
        <end position="264"/>
    </location>
</feature>
<feature type="transmembrane region" description="Helical" evidence="5">
    <location>
        <begin position="215"/>
        <end position="234"/>
    </location>
</feature>
<evidence type="ECO:0000313" key="8">
    <source>
        <dbReference type="Proteomes" id="UP001245683"/>
    </source>
</evidence>
<evidence type="ECO:0000256" key="4">
    <source>
        <dbReference type="ARBA" id="ARBA00023136"/>
    </source>
</evidence>
<dbReference type="SUPFAM" id="SSF103481">
    <property type="entry name" value="Multidrug resistance efflux transporter EmrE"/>
    <property type="match status" value="2"/>
</dbReference>
<keyword evidence="4 5" id="KW-0472">Membrane</keyword>
<feature type="domain" description="EamA" evidence="6">
    <location>
        <begin position="154"/>
        <end position="288"/>
    </location>
</feature>
<dbReference type="GO" id="GO:0016020">
    <property type="term" value="C:membrane"/>
    <property type="evidence" value="ECO:0007669"/>
    <property type="project" value="UniProtKB-SubCell"/>
</dbReference>
<feature type="domain" description="EamA" evidence="6">
    <location>
        <begin position="6"/>
        <end position="141"/>
    </location>
</feature>
<reference evidence="7 8" key="1">
    <citation type="submission" date="2023-08" db="EMBL/GenBank/DDBJ databases">
        <title>Draft genome sequence of Thermococcus waiotapuensis WT1T, a thermophilic sulphur-dependent archaeon from order Thermococcales.</title>
        <authorList>
            <person name="Manners S.H."/>
            <person name="Carere C.R."/>
            <person name="Dhami M.K."/>
            <person name="Dobson R.C.J."/>
            <person name="Stott M.B."/>
        </authorList>
    </citation>
    <scope>NUCLEOTIDE SEQUENCE [LARGE SCALE GENOMIC DNA]</scope>
    <source>
        <strain evidence="7 8">WT1</strain>
    </source>
</reference>
<keyword evidence="2 5" id="KW-0812">Transmembrane</keyword>
<feature type="transmembrane region" description="Helical" evidence="5">
    <location>
        <begin position="68"/>
        <end position="89"/>
    </location>
</feature>
<feature type="transmembrane region" description="Helical" evidence="5">
    <location>
        <begin position="182"/>
        <end position="203"/>
    </location>
</feature>
<feature type="transmembrane region" description="Helical" evidence="5">
    <location>
        <begin position="125"/>
        <end position="142"/>
    </location>
</feature>
<feature type="transmembrane region" description="Helical" evidence="5">
    <location>
        <begin position="271"/>
        <end position="288"/>
    </location>
</feature>
<dbReference type="InterPro" id="IPR050638">
    <property type="entry name" value="AA-Vitamin_Transporters"/>
</dbReference>
<dbReference type="EMBL" id="JAVDZE010000001">
    <property type="protein sequence ID" value="MDV3103663.1"/>
    <property type="molecule type" value="Genomic_DNA"/>
</dbReference>
<keyword evidence="3 5" id="KW-1133">Transmembrane helix</keyword>
<organism evidence="7 8">
    <name type="scientific">Thermococcus waiotapuensis</name>
    <dbReference type="NCBI Taxonomy" id="90909"/>
    <lineage>
        <taxon>Archaea</taxon>
        <taxon>Methanobacteriati</taxon>
        <taxon>Methanobacteriota</taxon>
        <taxon>Thermococci</taxon>
        <taxon>Thermococcales</taxon>
        <taxon>Thermococcaceae</taxon>
        <taxon>Thermococcus</taxon>
    </lineage>
</organism>
<keyword evidence="8" id="KW-1185">Reference proteome</keyword>
<dbReference type="PANTHER" id="PTHR32322:SF2">
    <property type="entry name" value="EAMA DOMAIN-CONTAINING PROTEIN"/>
    <property type="match status" value="1"/>
</dbReference>
<feature type="transmembrane region" description="Helical" evidence="5">
    <location>
        <begin position="6"/>
        <end position="27"/>
    </location>
</feature>
<dbReference type="InterPro" id="IPR000620">
    <property type="entry name" value="EamA_dom"/>
</dbReference>
<name>A0AAE4NSR9_9EURY</name>
<dbReference type="AlphaFoldDB" id="A0AAE4NSR9"/>